<dbReference type="PANTHER" id="PTHR10746">
    <property type="entry name" value="50S RIBOSOMAL PROTEIN L4"/>
    <property type="match status" value="1"/>
</dbReference>
<dbReference type="HAMAP" id="MF_01328_B">
    <property type="entry name" value="Ribosomal_uL4_B"/>
    <property type="match status" value="1"/>
</dbReference>
<accession>A0A0H4T4G6</accession>
<dbReference type="NCBIfam" id="TIGR03953">
    <property type="entry name" value="rplD_bact"/>
    <property type="match status" value="1"/>
</dbReference>
<keyword evidence="5" id="KW-0694">RNA-binding</keyword>
<evidence type="ECO:0000256" key="4">
    <source>
        <dbReference type="ARBA" id="ARBA00035244"/>
    </source>
</evidence>
<dbReference type="EMBL" id="KT006971">
    <property type="protein sequence ID" value="AKQ01630.1"/>
    <property type="molecule type" value="Genomic_DNA"/>
</dbReference>
<evidence type="ECO:0000256" key="6">
    <source>
        <dbReference type="SAM" id="MobiDB-lite"/>
    </source>
</evidence>
<proteinExistence type="inferred from homology"/>
<dbReference type="AlphaFoldDB" id="A0A0H4T4G6"/>
<reference evidence="7" key="1">
    <citation type="journal article" date="2015" name="ISME J.">
        <title>Aquifer environment selects for microbial species cohorts in sediment and groundwater.</title>
        <authorList>
            <person name="Hug L.A."/>
            <person name="Thomas B.C."/>
            <person name="Brown C.T."/>
            <person name="Frischkorn K.R."/>
            <person name="Williams K.H."/>
            <person name="Tringe S.G."/>
            <person name="Banfield J.F."/>
        </authorList>
    </citation>
    <scope>NUCLEOTIDE SEQUENCE</scope>
</reference>
<evidence type="ECO:0000256" key="1">
    <source>
        <dbReference type="ARBA" id="ARBA00010528"/>
    </source>
</evidence>
<keyword evidence="3 5" id="KW-0687">Ribonucleoprotein</keyword>
<comment type="subunit">
    <text evidence="5">Part of the 50S ribosomal subunit.</text>
</comment>
<evidence type="ECO:0000313" key="7">
    <source>
        <dbReference type="EMBL" id="AKQ01630.1"/>
    </source>
</evidence>
<organism evidence="7">
    <name type="scientific">uncultured actinobacterium Rifle_16ft_4_minimus_2010</name>
    <dbReference type="NCBI Taxonomy" id="1665146"/>
    <lineage>
        <taxon>Bacteria</taxon>
        <taxon>Bacillati</taxon>
        <taxon>Actinomycetota</taxon>
        <taxon>Actinomycetes</taxon>
        <taxon>marine Actinobacteria clade</taxon>
        <taxon>environmental samples</taxon>
    </lineage>
</organism>
<gene>
    <name evidence="5 7" type="primary">rplD</name>
</gene>
<dbReference type="GO" id="GO:0006412">
    <property type="term" value="P:translation"/>
    <property type="evidence" value="ECO:0007669"/>
    <property type="project" value="UniProtKB-UniRule"/>
</dbReference>
<comment type="similarity">
    <text evidence="1 5">Belongs to the universal ribosomal protein uL4 family.</text>
</comment>
<name>A0A0H4T4G6_9ACTN</name>
<dbReference type="GO" id="GO:0019843">
    <property type="term" value="F:rRNA binding"/>
    <property type="evidence" value="ECO:0007669"/>
    <property type="project" value="UniProtKB-UniRule"/>
</dbReference>
<comment type="function">
    <text evidence="5">Forms part of the polypeptide exit tunnel.</text>
</comment>
<dbReference type="Pfam" id="PF00573">
    <property type="entry name" value="Ribosomal_L4"/>
    <property type="match status" value="1"/>
</dbReference>
<sequence length="226" mass="24122">MAETPKARVYDSSGKQTGEVALDAAVFGIEPNVAVMHQVVTARLAALRSGTSSTKTRGEVRGGGKKPWRQKGTGRARQGSIRAPQWKGGGVVFGPKPRSYAQRTPRKMRRLALASALSVRAASGEVRVVDSFAWEKPHTRSAVEMLEKMGVAGKVLFVLGRSDEVAERSVRNLPSAIVLPVDQLNAYDVLWAEAIVFTSATVTSVGSGRFAVAKDDFVIEDEGGAA</sequence>
<dbReference type="InterPro" id="IPR002136">
    <property type="entry name" value="Ribosomal_uL4"/>
</dbReference>
<keyword evidence="5" id="KW-0699">rRNA-binding</keyword>
<comment type="function">
    <text evidence="5">One of the primary rRNA binding proteins, this protein initially binds near the 5'-end of the 23S rRNA. It is important during the early stages of 50S assembly. It makes multiple contacts with different domains of the 23S rRNA in the assembled 50S subunit and ribosome.</text>
</comment>
<evidence type="ECO:0000256" key="2">
    <source>
        <dbReference type="ARBA" id="ARBA00022980"/>
    </source>
</evidence>
<evidence type="ECO:0000256" key="3">
    <source>
        <dbReference type="ARBA" id="ARBA00023274"/>
    </source>
</evidence>
<dbReference type="Gene3D" id="3.40.1370.10">
    <property type="match status" value="1"/>
</dbReference>
<dbReference type="GO" id="GO:0005840">
    <property type="term" value="C:ribosome"/>
    <property type="evidence" value="ECO:0007669"/>
    <property type="project" value="UniProtKB-KW"/>
</dbReference>
<feature type="region of interest" description="Disordered" evidence="6">
    <location>
        <begin position="50"/>
        <end position="88"/>
    </location>
</feature>
<keyword evidence="2 5" id="KW-0689">Ribosomal protein</keyword>
<dbReference type="GO" id="GO:0003735">
    <property type="term" value="F:structural constituent of ribosome"/>
    <property type="evidence" value="ECO:0007669"/>
    <property type="project" value="InterPro"/>
</dbReference>
<dbReference type="PANTHER" id="PTHR10746:SF6">
    <property type="entry name" value="LARGE RIBOSOMAL SUBUNIT PROTEIN UL4M"/>
    <property type="match status" value="1"/>
</dbReference>
<dbReference type="SUPFAM" id="SSF52166">
    <property type="entry name" value="Ribosomal protein L4"/>
    <property type="match status" value="1"/>
</dbReference>
<dbReference type="GO" id="GO:1990904">
    <property type="term" value="C:ribonucleoprotein complex"/>
    <property type="evidence" value="ECO:0007669"/>
    <property type="project" value="UniProtKB-KW"/>
</dbReference>
<dbReference type="InterPro" id="IPR013005">
    <property type="entry name" value="Ribosomal_uL4-like"/>
</dbReference>
<dbReference type="InterPro" id="IPR023574">
    <property type="entry name" value="Ribosomal_uL4_dom_sf"/>
</dbReference>
<feature type="compositionally biased region" description="Basic residues" evidence="6">
    <location>
        <begin position="63"/>
        <end position="74"/>
    </location>
</feature>
<protein>
    <recommendedName>
        <fullName evidence="4 5">Large ribosomal subunit protein uL4</fullName>
    </recommendedName>
</protein>
<evidence type="ECO:0000256" key="5">
    <source>
        <dbReference type="HAMAP-Rule" id="MF_01328"/>
    </source>
</evidence>